<protein>
    <submittedName>
        <fullName evidence="9">Replication endonuclease</fullName>
    </submittedName>
</protein>
<evidence type="ECO:0000256" key="5">
    <source>
        <dbReference type="ARBA" id="ARBA00022759"/>
    </source>
</evidence>
<sequence>MSRFPTQVAQEGTAAALVAKEAARAWAAGELQPRKVDGLFVPQAPELREPEGMSIIERKLWEVNPADHEWRKQFFADLPDYLVRYFANRYIAVFNKKGLKAANEFLVKRMGGELQRRIHLVMNRYRKLPTVTRVTKLAGEYADNLKEADRAKAEGKVFIGPHQERLPLDLDAIKPRPKKEKLLAELERDELKEMAFQLANVTKEKMLVLVDSLPSGTPYAEVTETVYQSLAQFVCEQGILPPLNKKRPTIEDYECAILKITAETWWVNRLKKVRNVMREHLAIAMGQVSKNASAYCSWDCQNEYKAQQERNWDAINNMELFDAENEEVVPMKDMVLKSVANPAIRRMELMVRTRGCEDIATHLGLTGLFLTLTTPSKYHNTYKKGGFIPHWSGASPRDAQQYLNKTWAKIRAQLQRMEIRWFGVRVAEPHHDGTPHWHLLLWVKPEHAAEVRDMFITKAIEADKQELLPKRKFVGPLDYRPRCDVKEINPELGTATGYIAKYISKNIDGYAMDGEKDDETGKDVKDTAKAVCAWKSRWNIRQFQFFGGAPVTTYRELRRYANANKAEFGNYLAQQERSDLIRLLDESYPDDFIGPRLNAKSLETKTLFTRLLDTYVPKAESASVTDTLKAADSGSWEGYVMGQGGPFVARDELQIRNDYEVTPMGSIYGEAVSKIIGFVAEGHAVKTRTKVWEIRKKSDATAEALALSGDSVASRSSVNNCTHPVCVDINKQFAHLSGEGWEIGADALRAMTNGDGMSLSGSSIAIGEGRSIRIRHIFEKGLDDFGNEVITERPPQLVEVETPRPQTGAMQFKGTLSELVARVTNPQPEQKPTENSQPELSRIPPTYWDDNEWPLI</sequence>
<dbReference type="GO" id="GO:0004519">
    <property type="term" value="F:endonuclease activity"/>
    <property type="evidence" value="ECO:0007669"/>
    <property type="project" value="UniProtKB-KW"/>
</dbReference>
<accession>A0ABT5QX01</accession>
<keyword evidence="6" id="KW-0378">Hydrolase</keyword>
<keyword evidence="4" id="KW-0540">Nuclease</keyword>
<feature type="region of interest" description="Disordered" evidence="7">
    <location>
        <begin position="823"/>
        <end position="856"/>
    </location>
</feature>
<proteinExistence type="inferred from homology"/>
<dbReference type="InterPro" id="IPR008766">
    <property type="entry name" value="Replication_gene_A-like"/>
</dbReference>
<evidence type="ECO:0000313" key="10">
    <source>
        <dbReference type="Proteomes" id="UP001149400"/>
    </source>
</evidence>
<feature type="compositionally biased region" description="Polar residues" evidence="7">
    <location>
        <begin position="824"/>
        <end position="839"/>
    </location>
</feature>
<dbReference type="Pfam" id="PF05840">
    <property type="entry name" value="Phage_GPA"/>
    <property type="match status" value="1"/>
</dbReference>
<evidence type="ECO:0000256" key="6">
    <source>
        <dbReference type="ARBA" id="ARBA00022801"/>
    </source>
</evidence>
<evidence type="ECO:0000256" key="1">
    <source>
        <dbReference type="ARBA" id="ARBA00003293"/>
    </source>
</evidence>
<dbReference type="RefSeq" id="WP_274163441.1">
    <property type="nucleotide sequence ID" value="NZ_JAJUBC010000004.1"/>
</dbReference>
<evidence type="ECO:0000256" key="4">
    <source>
        <dbReference type="ARBA" id="ARBA00022722"/>
    </source>
</evidence>
<organism evidence="9 10">
    <name type="scientific">Enterovibrio gelatinilyticus</name>
    <dbReference type="NCBI Taxonomy" id="2899819"/>
    <lineage>
        <taxon>Bacteria</taxon>
        <taxon>Pseudomonadati</taxon>
        <taxon>Pseudomonadota</taxon>
        <taxon>Gammaproteobacteria</taxon>
        <taxon>Vibrionales</taxon>
        <taxon>Vibrionaceae</taxon>
        <taxon>Enterovibrio</taxon>
    </lineage>
</organism>
<comment type="function">
    <text evidence="1">Possible endonuclease which induces a single-strand cut and initiates DNA replication.</text>
</comment>
<evidence type="ECO:0000256" key="3">
    <source>
        <dbReference type="ARBA" id="ARBA00022705"/>
    </source>
</evidence>
<comment type="caution">
    <text evidence="9">The sequence shown here is derived from an EMBL/GenBank/DDBJ whole genome shotgun (WGS) entry which is preliminary data.</text>
</comment>
<reference evidence="9" key="1">
    <citation type="submission" date="2021-12" db="EMBL/GenBank/DDBJ databases">
        <title>Enterovibrio ZSDZ35 sp. nov. and Enterovibrio ZSDZ42 sp. nov., isolated from coastal seawater in Qingdao.</title>
        <authorList>
            <person name="Zhang P."/>
        </authorList>
    </citation>
    <scope>NUCLEOTIDE SEQUENCE</scope>
    <source>
        <strain evidence="9">ZSDZ42</strain>
    </source>
</reference>
<keyword evidence="10" id="KW-1185">Reference proteome</keyword>
<evidence type="ECO:0000313" key="9">
    <source>
        <dbReference type="EMBL" id="MDD1792543.1"/>
    </source>
</evidence>
<evidence type="ECO:0000256" key="7">
    <source>
        <dbReference type="SAM" id="MobiDB-lite"/>
    </source>
</evidence>
<keyword evidence="3" id="KW-0235">DNA replication</keyword>
<evidence type="ECO:0000256" key="2">
    <source>
        <dbReference type="ARBA" id="ARBA00009260"/>
    </source>
</evidence>
<name>A0ABT5QX01_9GAMM</name>
<gene>
    <name evidence="9" type="ORF">LRP50_05300</name>
</gene>
<feature type="domain" description="Replication gene A protein-like" evidence="8">
    <location>
        <begin position="190"/>
        <end position="510"/>
    </location>
</feature>
<evidence type="ECO:0000259" key="8">
    <source>
        <dbReference type="Pfam" id="PF05840"/>
    </source>
</evidence>
<comment type="similarity">
    <text evidence="2">Belongs to the phage GPA family.</text>
</comment>
<dbReference type="EMBL" id="JAJUBC010000004">
    <property type="protein sequence ID" value="MDD1792543.1"/>
    <property type="molecule type" value="Genomic_DNA"/>
</dbReference>
<dbReference type="Proteomes" id="UP001149400">
    <property type="component" value="Unassembled WGS sequence"/>
</dbReference>
<keyword evidence="5 9" id="KW-0255">Endonuclease</keyword>